<evidence type="ECO:0000256" key="4">
    <source>
        <dbReference type="ARBA" id="ARBA00023239"/>
    </source>
</evidence>
<dbReference type="GO" id="GO:0046872">
    <property type="term" value="F:metal ion binding"/>
    <property type="evidence" value="ECO:0007669"/>
    <property type="project" value="UniProtKB-KW"/>
</dbReference>
<dbReference type="GO" id="GO:0016846">
    <property type="term" value="F:carbon-sulfur lyase activity"/>
    <property type="evidence" value="ECO:0007669"/>
    <property type="project" value="InterPro"/>
</dbReference>
<dbReference type="PROSITE" id="PS51891">
    <property type="entry name" value="CENP_V_GFA"/>
    <property type="match status" value="1"/>
</dbReference>
<keyword evidence="4" id="KW-0456">Lyase</keyword>
<dbReference type="PANTHER" id="PTHR33337:SF40">
    <property type="entry name" value="CENP-V_GFA DOMAIN-CONTAINING PROTEIN-RELATED"/>
    <property type="match status" value="1"/>
</dbReference>
<keyword evidence="8" id="KW-1185">Reference proteome</keyword>
<gene>
    <name evidence="7" type="ORF">WHR41_03166</name>
</gene>
<dbReference type="PANTHER" id="PTHR33337">
    <property type="entry name" value="GFA DOMAIN-CONTAINING PROTEIN"/>
    <property type="match status" value="1"/>
</dbReference>
<dbReference type="AlphaFoldDB" id="A0AB34KW21"/>
<dbReference type="Proteomes" id="UP000803884">
    <property type="component" value="Unassembled WGS sequence"/>
</dbReference>
<organism evidence="7 8">
    <name type="scientific">Cladosporium halotolerans</name>
    <dbReference type="NCBI Taxonomy" id="1052096"/>
    <lineage>
        <taxon>Eukaryota</taxon>
        <taxon>Fungi</taxon>
        <taxon>Dikarya</taxon>
        <taxon>Ascomycota</taxon>
        <taxon>Pezizomycotina</taxon>
        <taxon>Dothideomycetes</taxon>
        <taxon>Dothideomycetidae</taxon>
        <taxon>Cladosporiales</taxon>
        <taxon>Cladosporiaceae</taxon>
        <taxon>Cladosporium</taxon>
    </lineage>
</organism>
<evidence type="ECO:0000256" key="1">
    <source>
        <dbReference type="ARBA" id="ARBA00005495"/>
    </source>
</evidence>
<evidence type="ECO:0000313" key="7">
    <source>
        <dbReference type="EMBL" id="KAL1588071.1"/>
    </source>
</evidence>
<comment type="similarity">
    <text evidence="1">Belongs to the Gfa family.</text>
</comment>
<evidence type="ECO:0000256" key="3">
    <source>
        <dbReference type="ARBA" id="ARBA00022833"/>
    </source>
</evidence>
<dbReference type="RefSeq" id="XP_069231176.1">
    <property type="nucleotide sequence ID" value="XM_069371772.1"/>
</dbReference>
<dbReference type="InterPro" id="IPR006913">
    <property type="entry name" value="CENP-V/GFA"/>
</dbReference>
<sequence>MPTNGRCLCGDVKVQITTPISTLSSLVCHCANCKRRSGGVASYAFMVPKEHASITGDNHVNHSDPNTSSGKPMQRSMCSRCGSPVRIIEGHAPDVWCLQYGLFADEVELPRPKLELFRSKACGWVAEVGEDVKETQ</sequence>
<feature type="region of interest" description="Disordered" evidence="5">
    <location>
        <begin position="55"/>
        <end position="75"/>
    </location>
</feature>
<evidence type="ECO:0000313" key="8">
    <source>
        <dbReference type="Proteomes" id="UP000803884"/>
    </source>
</evidence>
<feature type="domain" description="CENP-V/GFA" evidence="6">
    <location>
        <begin position="3"/>
        <end position="118"/>
    </location>
</feature>
<comment type="caution">
    <text evidence="7">The sequence shown here is derived from an EMBL/GenBank/DDBJ whole genome shotgun (WGS) entry which is preliminary data.</text>
</comment>
<evidence type="ECO:0000256" key="5">
    <source>
        <dbReference type="SAM" id="MobiDB-lite"/>
    </source>
</evidence>
<keyword evidence="2" id="KW-0479">Metal-binding</keyword>
<keyword evidence="3" id="KW-0862">Zinc</keyword>
<feature type="compositionally biased region" description="Polar residues" evidence="5">
    <location>
        <begin position="55"/>
        <end position="71"/>
    </location>
</feature>
<dbReference type="EMBL" id="JAAQHG020000008">
    <property type="protein sequence ID" value="KAL1588071.1"/>
    <property type="molecule type" value="Genomic_DNA"/>
</dbReference>
<evidence type="ECO:0000256" key="2">
    <source>
        <dbReference type="ARBA" id="ARBA00022723"/>
    </source>
</evidence>
<dbReference type="Gene3D" id="3.90.1590.10">
    <property type="entry name" value="glutathione-dependent formaldehyde- activating enzyme (gfa)"/>
    <property type="match status" value="1"/>
</dbReference>
<reference evidence="7 8" key="1">
    <citation type="journal article" date="2020" name="Microbiol. Resour. Announc.">
        <title>Draft Genome Sequence of a Cladosporium Species Isolated from the Mesophotic Ascidian Didemnum maculosum.</title>
        <authorList>
            <person name="Gioti A."/>
            <person name="Siaperas R."/>
            <person name="Nikolaivits E."/>
            <person name="Le Goff G."/>
            <person name="Ouazzani J."/>
            <person name="Kotoulas G."/>
            <person name="Topakas E."/>
        </authorList>
    </citation>
    <scope>NUCLEOTIDE SEQUENCE [LARGE SCALE GENOMIC DNA]</scope>
    <source>
        <strain evidence="7 8">TM138-S3</strain>
    </source>
</reference>
<dbReference type="GeneID" id="96004610"/>
<dbReference type="Pfam" id="PF04828">
    <property type="entry name" value="GFA"/>
    <property type="match status" value="1"/>
</dbReference>
<evidence type="ECO:0000259" key="6">
    <source>
        <dbReference type="PROSITE" id="PS51891"/>
    </source>
</evidence>
<dbReference type="SUPFAM" id="SSF51316">
    <property type="entry name" value="Mss4-like"/>
    <property type="match status" value="1"/>
</dbReference>
<protein>
    <recommendedName>
        <fullName evidence="6">CENP-V/GFA domain-containing protein</fullName>
    </recommendedName>
</protein>
<name>A0AB34KW21_9PEZI</name>
<proteinExistence type="inferred from homology"/>
<accession>A0AB34KW21</accession>
<dbReference type="InterPro" id="IPR011057">
    <property type="entry name" value="Mss4-like_sf"/>
</dbReference>